<evidence type="ECO:0000313" key="1">
    <source>
        <dbReference type="EMBL" id="NYF79728.1"/>
    </source>
</evidence>
<name>A0A7Y9PIH7_9BACT</name>
<comment type="caution">
    <text evidence="1">The sequence shown here is derived from an EMBL/GenBank/DDBJ whole genome shotgun (WGS) entry which is preliminary data.</text>
</comment>
<organism evidence="1 2">
    <name type="scientific">Granulicella arctica</name>
    <dbReference type="NCBI Taxonomy" id="940613"/>
    <lineage>
        <taxon>Bacteria</taxon>
        <taxon>Pseudomonadati</taxon>
        <taxon>Acidobacteriota</taxon>
        <taxon>Terriglobia</taxon>
        <taxon>Terriglobales</taxon>
        <taxon>Acidobacteriaceae</taxon>
        <taxon>Granulicella</taxon>
    </lineage>
</organism>
<reference evidence="1 2" key="1">
    <citation type="submission" date="2020-07" db="EMBL/GenBank/DDBJ databases">
        <title>Genomic Encyclopedia of Type Strains, Phase IV (KMG-V): Genome sequencing to study the core and pangenomes of soil and plant-associated prokaryotes.</title>
        <authorList>
            <person name="Whitman W."/>
        </authorList>
    </citation>
    <scope>NUCLEOTIDE SEQUENCE [LARGE SCALE GENOMIC DNA]</scope>
    <source>
        <strain evidence="1 2">X4EP2</strain>
    </source>
</reference>
<dbReference type="Proteomes" id="UP000589520">
    <property type="component" value="Unassembled WGS sequence"/>
</dbReference>
<keyword evidence="2" id="KW-1185">Reference proteome</keyword>
<gene>
    <name evidence="1" type="ORF">HDF17_002048</name>
</gene>
<dbReference type="EMBL" id="JACCCW010000002">
    <property type="protein sequence ID" value="NYF79728.1"/>
    <property type="molecule type" value="Genomic_DNA"/>
</dbReference>
<proteinExistence type="predicted"/>
<sequence>MREVRLLRALECCVCLCLGWQFFAGGERTSNGKGNRRSFGYAALRSG</sequence>
<evidence type="ECO:0000313" key="2">
    <source>
        <dbReference type="Proteomes" id="UP000589520"/>
    </source>
</evidence>
<dbReference type="AlphaFoldDB" id="A0A7Y9PIH7"/>
<protein>
    <submittedName>
        <fullName evidence="1">Uncharacterized protein</fullName>
    </submittedName>
</protein>
<accession>A0A7Y9PIH7</accession>